<comment type="caution">
    <text evidence="1">The sequence shown here is derived from an EMBL/GenBank/DDBJ whole genome shotgun (WGS) entry which is preliminary data.</text>
</comment>
<protein>
    <submittedName>
        <fullName evidence="1">Uncharacterized protein</fullName>
    </submittedName>
</protein>
<accession>A0A5J4QGZ7</accession>
<organism evidence="1 2">
    <name type="scientific">Streblomastix strix</name>
    <dbReference type="NCBI Taxonomy" id="222440"/>
    <lineage>
        <taxon>Eukaryota</taxon>
        <taxon>Metamonada</taxon>
        <taxon>Preaxostyla</taxon>
        <taxon>Oxymonadida</taxon>
        <taxon>Streblomastigidae</taxon>
        <taxon>Streblomastix</taxon>
    </lineage>
</organism>
<sequence length="25" mass="2946">MLYTTLFLSLQKQKYSSAGLYIYTL</sequence>
<dbReference type="AlphaFoldDB" id="A0A5J4QGZ7"/>
<dbReference type="EMBL" id="SNRW01045626">
    <property type="protein sequence ID" value="KAA6320198.1"/>
    <property type="molecule type" value="Genomic_DNA"/>
</dbReference>
<gene>
    <name evidence="1" type="ORF">EZS28_054715</name>
</gene>
<evidence type="ECO:0000313" key="2">
    <source>
        <dbReference type="Proteomes" id="UP000324800"/>
    </source>
</evidence>
<dbReference type="Proteomes" id="UP000324800">
    <property type="component" value="Unassembled WGS sequence"/>
</dbReference>
<reference evidence="1 2" key="1">
    <citation type="submission" date="2019-03" db="EMBL/GenBank/DDBJ databases">
        <title>Single cell metagenomics reveals metabolic interactions within the superorganism composed of flagellate Streblomastix strix and complex community of Bacteroidetes bacteria on its surface.</title>
        <authorList>
            <person name="Treitli S.C."/>
            <person name="Kolisko M."/>
            <person name="Husnik F."/>
            <person name="Keeling P."/>
            <person name="Hampl V."/>
        </authorList>
    </citation>
    <scope>NUCLEOTIDE SEQUENCE [LARGE SCALE GENOMIC DNA]</scope>
    <source>
        <strain evidence="1">ST1C</strain>
    </source>
</reference>
<name>A0A5J4QGZ7_9EUKA</name>
<proteinExistence type="predicted"/>
<feature type="non-terminal residue" evidence="1">
    <location>
        <position position="25"/>
    </location>
</feature>
<evidence type="ECO:0000313" key="1">
    <source>
        <dbReference type="EMBL" id="KAA6320198.1"/>
    </source>
</evidence>